<feature type="active site" evidence="5">
    <location>
        <position position="352"/>
    </location>
</feature>
<dbReference type="CDD" id="cd02440">
    <property type="entry name" value="AdoMet_MTases"/>
    <property type="match status" value="1"/>
</dbReference>
<evidence type="ECO:0000256" key="1">
    <source>
        <dbReference type="ARBA" id="ARBA00022603"/>
    </source>
</evidence>
<dbReference type="PANTHER" id="PTHR11061">
    <property type="entry name" value="RNA M5U METHYLTRANSFERASE"/>
    <property type="match status" value="1"/>
</dbReference>
<comment type="similarity">
    <text evidence="4">Belongs to the class I-like SAM-binding methyltransferase superfamily. RNA M5U methyltransferase family.</text>
</comment>
<protein>
    <submittedName>
        <fullName evidence="6">Class I SAM-dependent RNA methyltransferase</fullName>
    </submittedName>
</protein>
<organism evidence="6 7">
    <name type="scientific">Pacificimonas pallii</name>
    <dbReference type="NCBI Taxonomy" id="2827236"/>
    <lineage>
        <taxon>Bacteria</taxon>
        <taxon>Pseudomonadati</taxon>
        <taxon>Pseudomonadota</taxon>
        <taxon>Alphaproteobacteria</taxon>
        <taxon>Sphingomonadales</taxon>
        <taxon>Sphingosinicellaceae</taxon>
        <taxon>Pacificimonas</taxon>
    </lineage>
</organism>
<dbReference type="PANTHER" id="PTHR11061:SF49">
    <property type="entry name" value="23S RRNA (URACIL(1939)-C(5))-METHYLTRANSFERASE RLMD"/>
    <property type="match status" value="1"/>
</dbReference>
<evidence type="ECO:0000256" key="2">
    <source>
        <dbReference type="ARBA" id="ARBA00022679"/>
    </source>
</evidence>
<dbReference type="EMBL" id="JAGSPA010000002">
    <property type="protein sequence ID" value="MBV7256570.1"/>
    <property type="molecule type" value="Genomic_DNA"/>
</dbReference>
<evidence type="ECO:0000313" key="7">
    <source>
        <dbReference type="Proteomes" id="UP000722336"/>
    </source>
</evidence>
<dbReference type="RefSeq" id="WP_218445228.1">
    <property type="nucleotide sequence ID" value="NZ_JAGSPA010000002.1"/>
</dbReference>
<feature type="binding site" evidence="4">
    <location>
        <position position="326"/>
    </location>
    <ligand>
        <name>S-adenosyl-L-methionine</name>
        <dbReference type="ChEBI" id="CHEBI:59789"/>
    </ligand>
</feature>
<dbReference type="Pfam" id="PF05958">
    <property type="entry name" value="tRNA_U5-meth_tr"/>
    <property type="match status" value="1"/>
</dbReference>
<dbReference type="Proteomes" id="UP000722336">
    <property type="component" value="Unassembled WGS sequence"/>
</dbReference>
<accession>A0ABS6SDY5</accession>
<dbReference type="InterPro" id="IPR030390">
    <property type="entry name" value="MeTrfase_TrmA_AS"/>
</dbReference>
<proteinExistence type="inferred from homology"/>
<sequence length="394" mass="42023">MTRIVRMAARGDGVTADGTFVAGAVTGDAVDGGRVIPGPHHVEPVCRHVSDCGGCQLQHADEQVLAKFAVGRVLATLASVDLQPETMRPVHLSPPKSRRRVSLRAALTAEGLVLGFNQEGSHSIFDMTECHVMTDALLACVQSLRPVIAGLLKPGWMSAVAITETAGGFDVVLSNLEPSPKTTSVLSTWAKRAGAARVSLETHMGVETAVQRAVPTMRFAGVDVELPPGAFLQATADGEAALVAAVRQMCEEAGRVADLFSGLGTFALPLSDHARIMAVDGARPAVQALATAARRARRRIEVQHRDLFRQPLAARELDKFDVVVLDPPRAGAKAQAEMIAASKVDNIAYVSCNPNTFARDARILCAAGFRIAELWPVGQFRWSTHVELAAHFIR</sequence>
<dbReference type="PROSITE" id="PS01230">
    <property type="entry name" value="TRMA_1"/>
    <property type="match status" value="1"/>
</dbReference>
<feature type="binding site" evidence="4">
    <location>
        <position position="260"/>
    </location>
    <ligand>
        <name>S-adenosyl-L-methionine</name>
        <dbReference type="ChEBI" id="CHEBI:59789"/>
    </ligand>
</feature>
<keyword evidence="1 4" id="KW-0489">Methyltransferase</keyword>
<feature type="binding site" evidence="4">
    <location>
        <position position="233"/>
    </location>
    <ligand>
        <name>S-adenosyl-L-methionine</name>
        <dbReference type="ChEBI" id="CHEBI:59789"/>
    </ligand>
</feature>
<keyword evidence="2 4" id="KW-0808">Transferase</keyword>
<gene>
    <name evidence="6" type="ORF">KCG44_07200</name>
</gene>
<evidence type="ECO:0000256" key="3">
    <source>
        <dbReference type="ARBA" id="ARBA00022691"/>
    </source>
</evidence>
<dbReference type="GO" id="GO:0032259">
    <property type="term" value="P:methylation"/>
    <property type="evidence" value="ECO:0007669"/>
    <property type="project" value="UniProtKB-KW"/>
</dbReference>
<comment type="caution">
    <text evidence="6">The sequence shown here is derived from an EMBL/GenBank/DDBJ whole genome shotgun (WGS) entry which is preliminary data.</text>
</comment>
<dbReference type="GO" id="GO:0008168">
    <property type="term" value="F:methyltransferase activity"/>
    <property type="evidence" value="ECO:0007669"/>
    <property type="project" value="UniProtKB-KW"/>
</dbReference>
<evidence type="ECO:0000313" key="6">
    <source>
        <dbReference type="EMBL" id="MBV7256570.1"/>
    </source>
</evidence>
<dbReference type="InterPro" id="IPR010280">
    <property type="entry name" value="U5_MeTrfase_fam"/>
</dbReference>
<dbReference type="PROSITE" id="PS51687">
    <property type="entry name" value="SAM_MT_RNA_M5U"/>
    <property type="match status" value="1"/>
</dbReference>
<keyword evidence="7" id="KW-1185">Reference proteome</keyword>
<feature type="active site" description="Nucleophile" evidence="4">
    <location>
        <position position="352"/>
    </location>
</feature>
<evidence type="ECO:0000256" key="5">
    <source>
        <dbReference type="PROSITE-ProRule" id="PRU10015"/>
    </source>
</evidence>
<feature type="binding site" evidence="4">
    <location>
        <position position="280"/>
    </location>
    <ligand>
        <name>S-adenosyl-L-methionine</name>
        <dbReference type="ChEBI" id="CHEBI:59789"/>
    </ligand>
</feature>
<evidence type="ECO:0000256" key="4">
    <source>
        <dbReference type="PROSITE-ProRule" id="PRU01024"/>
    </source>
</evidence>
<keyword evidence="3 4" id="KW-0949">S-adenosyl-L-methionine</keyword>
<name>A0ABS6SDY5_9SPHN</name>
<reference evidence="6 7" key="1">
    <citation type="submission" date="2021-04" db="EMBL/GenBank/DDBJ databases">
        <authorList>
            <person name="Pira H."/>
            <person name="Risdian C."/>
            <person name="Wink J."/>
        </authorList>
    </citation>
    <scope>NUCLEOTIDE SEQUENCE [LARGE SCALE GENOMIC DNA]</scope>
    <source>
        <strain evidence="6 7">WHA3</strain>
    </source>
</reference>